<dbReference type="AlphaFoldDB" id="A0A0G0K0U8"/>
<dbReference type="EMBL" id="LBTF01000055">
    <property type="protein sequence ID" value="KKQ34261.1"/>
    <property type="molecule type" value="Genomic_DNA"/>
</dbReference>
<evidence type="ECO:0000313" key="1">
    <source>
        <dbReference type="EMBL" id="KKQ34261.1"/>
    </source>
</evidence>
<protein>
    <submittedName>
        <fullName evidence="1">Uncharacterized protein</fullName>
    </submittedName>
</protein>
<evidence type="ECO:0000313" key="2">
    <source>
        <dbReference type="Proteomes" id="UP000033876"/>
    </source>
</evidence>
<reference evidence="1 2" key="1">
    <citation type="journal article" date="2015" name="Nature">
        <title>rRNA introns, odd ribosomes, and small enigmatic genomes across a large radiation of phyla.</title>
        <authorList>
            <person name="Brown C.T."/>
            <person name="Hug L.A."/>
            <person name="Thomas B.C."/>
            <person name="Sharon I."/>
            <person name="Castelle C.J."/>
            <person name="Singh A."/>
            <person name="Wilkins M.J."/>
            <person name="Williams K.H."/>
            <person name="Banfield J.F."/>
        </authorList>
    </citation>
    <scope>NUCLEOTIDE SEQUENCE [LARGE SCALE GENOMIC DNA]</scope>
</reference>
<dbReference type="Proteomes" id="UP000033876">
    <property type="component" value="Unassembled WGS sequence"/>
</dbReference>
<proteinExistence type="predicted"/>
<comment type="caution">
    <text evidence="1">The sequence shown here is derived from an EMBL/GenBank/DDBJ whole genome shotgun (WGS) entry which is preliminary data.</text>
</comment>
<name>A0A0G0K0U8_9BACT</name>
<accession>A0A0G0K0U8</accession>
<sequence>MSKVEKIQFTSPKDITSSLMWYKPFYMEDPTQVRTIKVVEEKLEALGSKRNTPGVVSKCIVLDQGRGNIAYVVMTKPGQEEDTATGVLYLDGRLDPSWLYSALKAAVYLKAFTEDEALKLYQDHAQVYEQKRIARRLPDLIKDRENGFSPDILPFIAPMLKTNKFRRAIETVQNVSAAVRRFGSDHKHVEVKEIGGKRIAYLDFTATEYEDAPASVPLLIEKLVEGSKNKRDFKNGLQFLIDTGIFTENEAIYIRNEFAKKSHQSVNTRSNYY</sequence>
<gene>
    <name evidence="1" type="ORF">US50_C0055G0005</name>
</gene>
<organism evidence="1 2">
    <name type="scientific">Candidatus Nomurabacteria bacterium GW2011_GWB1_37_5</name>
    <dbReference type="NCBI Taxonomy" id="1618742"/>
    <lineage>
        <taxon>Bacteria</taxon>
        <taxon>Candidatus Nomuraibacteriota</taxon>
    </lineage>
</organism>